<dbReference type="EMBL" id="KZ993913">
    <property type="protein sequence ID" value="RKO94380.1"/>
    <property type="molecule type" value="Genomic_DNA"/>
</dbReference>
<proteinExistence type="predicted"/>
<feature type="region of interest" description="Disordered" evidence="1">
    <location>
        <begin position="78"/>
        <end position="167"/>
    </location>
</feature>
<protein>
    <submittedName>
        <fullName evidence="2">Uncharacterized protein</fullName>
    </submittedName>
</protein>
<name>A0A4P9WSU3_9FUNG</name>
<gene>
    <name evidence="2" type="ORF">BDK51DRAFT_42554</name>
</gene>
<evidence type="ECO:0000256" key="1">
    <source>
        <dbReference type="SAM" id="MobiDB-lite"/>
    </source>
</evidence>
<evidence type="ECO:0000313" key="3">
    <source>
        <dbReference type="Proteomes" id="UP000269721"/>
    </source>
</evidence>
<organism evidence="2 3">
    <name type="scientific">Blyttiomyces helicus</name>
    <dbReference type="NCBI Taxonomy" id="388810"/>
    <lineage>
        <taxon>Eukaryota</taxon>
        <taxon>Fungi</taxon>
        <taxon>Fungi incertae sedis</taxon>
        <taxon>Chytridiomycota</taxon>
        <taxon>Chytridiomycota incertae sedis</taxon>
        <taxon>Chytridiomycetes</taxon>
        <taxon>Chytridiomycetes incertae sedis</taxon>
        <taxon>Blyttiomyces</taxon>
    </lineage>
</organism>
<keyword evidence="3" id="KW-1185">Reference proteome</keyword>
<feature type="compositionally biased region" description="Polar residues" evidence="1">
    <location>
        <begin position="1"/>
        <end position="13"/>
    </location>
</feature>
<evidence type="ECO:0000313" key="2">
    <source>
        <dbReference type="EMBL" id="RKO94380.1"/>
    </source>
</evidence>
<sequence length="167" mass="18223">MVVTEAQGSNRTFPDNKHPQFPRDALVLPTRRSPNSPTGWIIVPTDQPHPQMKPMNVASPHTDRPSHATTQLTLLDVGPSYANTSHPLKRCPIFPRTTSRPPPPPQEDTKAPQSTAPSIAEQRSGTPKKPQPHPAVATVAPTRYARSSPTLYTHPPPGPMHSVKLLV</sequence>
<feature type="compositionally biased region" description="Polar residues" evidence="1">
    <location>
        <begin position="111"/>
        <end position="125"/>
    </location>
</feature>
<feature type="region of interest" description="Disordered" evidence="1">
    <location>
        <begin position="1"/>
        <end position="22"/>
    </location>
</feature>
<accession>A0A4P9WSU3</accession>
<reference evidence="3" key="1">
    <citation type="journal article" date="2018" name="Nat. Microbiol.">
        <title>Leveraging single-cell genomics to expand the fungal tree of life.</title>
        <authorList>
            <person name="Ahrendt S.R."/>
            <person name="Quandt C.A."/>
            <person name="Ciobanu D."/>
            <person name="Clum A."/>
            <person name="Salamov A."/>
            <person name="Andreopoulos B."/>
            <person name="Cheng J.F."/>
            <person name="Woyke T."/>
            <person name="Pelin A."/>
            <person name="Henrissat B."/>
            <person name="Reynolds N.K."/>
            <person name="Benny G.L."/>
            <person name="Smith M.E."/>
            <person name="James T.Y."/>
            <person name="Grigoriev I.V."/>
        </authorList>
    </citation>
    <scope>NUCLEOTIDE SEQUENCE [LARGE SCALE GENOMIC DNA]</scope>
</reference>
<dbReference type="Proteomes" id="UP000269721">
    <property type="component" value="Unassembled WGS sequence"/>
</dbReference>
<dbReference type="AlphaFoldDB" id="A0A4P9WSU3"/>